<keyword evidence="2" id="KW-1185">Reference proteome</keyword>
<evidence type="ECO:0000313" key="2">
    <source>
        <dbReference type="Proteomes" id="UP001066276"/>
    </source>
</evidence>
<name>A0AAV7R114_PLEWA</name>
<reference evidence="1" key="1">
    <citation type="journal article" date="2022" name="bioRxiv">
        <title>Sequencing and chromosome-scale assembly of the giantPleurodeles waltlgenome.</title>
        <authorList>
            <person name="Brown T."/>
            <person name="Elewa A."/>
            <person name="Iarovenko S."/>
            <person name="Subramanian E."/>
            <person name="Araus A.J."/>
            <person name="Petzold A."/>
            <person name="Susuki M."/>
            <person name="Suzuki K.-i.T."/>
            <person name="Hayashi T."/>
            <person name="Toyoda A."/>
            <person name="Oliveira C."/>
            <person name="Osipova E."/>
            <person name="Leigh N.D."/>
            <person name="Simon A."/>
            <person name="Yun M.H."/>
        </authorList>
    </citation>
    <scope>NUCLEOTIDE SEQUENCE</scope>
    <source>
        <strain evidence="1">20211129_DDA</strain>
        <tissue evidence="1">Liver</tissue>
    </source>
</reference>
<proteinExistence type="predicted"/>
<dbReference type="AlphaFoldDB" id="A0AAV7R114"/>
<comment type="caution">
    <text evidence="1">The sequence shown here is derived from an EMBL/GenBank/DDBJ whole genome shotgun (WGS) entry which is preliminary data.</text>
</comment>
<protein>
    <submittedName>
        <fullName evidence="1">Uncharacterized protein</fullName>
    </submittedName>
</protein>
<dbReference type="Proteomes" id="UP001066276">
    <property type="component" value="Chromosome 6"/>
</dbReference>
<dbReference type="EMBL" id="JANPWB010000010">
    <property type="protein sequence ID" value="KAJ1144305.1"/>
    <property type="molecule type" value="Genomic_DNA"/>
</dbReference>
<sequence>MSQFLQEIRCEIGSIKTDLKSHIKDIKWDVTEIGERVDVLESTVDARLENQEMLQRSLFSPQEFLGLERTVPGQNPDRCESGGRNKKNIWYQGTSPQKAAEYKLATVAAWIDKGNAITGYPLQACFSPLSL</sequence>
<accession>A0AAV7R114</accession>
<gene>
    <name evidence="1" type="ORF">NDU88_010605</name>
</gene>
<organism evidence="1 2">
    <name type="scientific">Pleurodeles waltl</name>
    <name type="common">Iberian ribbed newt</name>
    <dbReference type="NCBI Taxonomy" id="8319"/>
    <lineage>
        <taxon>Eukaryota</taxon>
        <taxon>Metazoa</taxon>
        <taxon>Chordata</taxon>
        <taxon>Craniata</taxon>
        <taxon>Vertebrata</taxon>
        <taxon>Euteleostomi</taxon>
        <taxon>Amphibia</taxon>
        <taxon>Batrachia</taxon>
        <taxon>Caudata</taxon>
        <taxon>Salamandroidea</taxon>
        <taxon>Salamandridae</taxon>
        <taxon>Pleurodelinae</taxon>
        <taxon>Pleurodeles</taxon>
    </lineage>
</organism>
<evidence type="ECO:0000313" key="1">
    <source>
        <dbReference type="EMBL" id="KAJ1144305.1"/>
    </source>
</evidence>